<dbReference type="HOGENOM" id="CLU_066671_0_0_1"/>
<gene>
    <name evidence="2" type="ORF">M422DRAFT_176562</name>
</gene>
<name>A0A0C9VLK5_SPHS4</name>
<accession>A0A0C9VLK5</accession>
<dbReference type="OrthoDB" id="9895617at2759"/>
<reference evidence="2 3" key="1">
    <citation type="submission" date="2014-06" db="EMBL/GenBank/DDBJ databases">
        <title>Evolutionary Origins and Diversification of the Mycorrhizal Mutualists.</title>
        <authorList>
            <consortium name="DOE Joint Genome Institute"/>
            <consortium name="Mycorrhizal Genomics Consortium"/>
            <person name="Kohler A."/>
            <person name="Kuo A."/>
            <person name="Nagy L.G."/>
            <person name="Floudas D."/>
            <person name="Copeland A."/>
            <person name="Barry K.W."/>
            <person name="Cichocki N."/>
            <person name="Veneault-Fourrey C."/>
            <person name="LaButti K."/>
            <person name="Lindquist E.A."/>
            <person name="Lipzen A."/>
            <person name="Lundell T."/>
            <person name="Morin E."/>
            <person name="Murat C."/>
            <person name="Riley R."/>
            <person name="Ohm R."/>
            <person name="Sun H."/>
            <person name="Tunlid A."/>
            <person name="Henrissat B."/>
            <person name="Grigoriev I.V."/>
            <person name="Hibbett D.S."/>
            <person name="Martin F."/>
        </authorList>
    </citation>
    <scope>NUCLEOTIDE SEQUENCE [LARGE SCALE GENOMIC DNA]</scope>
    <source>
        <strain evidence="2 3">SS14</strain>
    </source>
</reference>
<protein>
    <submittedName>
        <fullName evidence="2">Uncharacterized protein</fullName>
    </submittedName>
</protein>
<dbReference type="SUPFAM" id="SSF50370">
    <property type="entry name" value="Ricin B-like lectins"/>
    <property type="match status" value="1"/>
</dbReference>
<feature type="compositionally biased region" description="Acidic residues" evidence="1">
    <location>
        <begin position="220"/>
        <end position="238"/>
    </location>
</feature>
<dbReference type="Gene3D" id="2.80.10.50">
    <property type="match status" value="1"/>
</dbReference>
<keyword evidence="3" id="KW-1185">Reference proteome</keyword>
<proteinExistence type="predicted"/>
<organism evidence="2 3">
    <name type="scientific">Sphaerobolus stellatus (strain SS14)</name>
    <dbReference type="NCBI Taxonomy" id="990650"/>
    <lineage>
        <taxon>Eukaryota</taxon>
        <taxon>Fungi</taxon>
        <taxon>Dikarya</taxon>
        <taxon>Basidiomycota</taxon>
        <taxon>Agaricomycotina</taxon>
        <taxon>Agaricomycetes</taxon>
        <taxon>Phallomycetidae</taxon>
        <taxon>Geastrales</taxon>
        <taxon>Sphaerobolaceae</taxon>
        <taxon>Sphaerobolus</taxon>
    </lineage>
</organism>
<sequence>MSTSEDTRSDNIPSNDPPPYTPTSTGFPPEYFMIRNIATGKLMDVERDEKYDGTEIILFPETETSRVLGFRNAVSDNQVFFVDYLGTLCSKSSGHGLDVDDNGRVVLRHRRPVTNPFPNRASHPLPQFYYSPRTGQISVQFTFDPAYPGPGQSRRASWRNRTYLLTSVPSRKPRGIIDDANDFIYGAASAIASPFATVFGGGSTSAPITTEDTAEFDLTENELSEVDRGEEEGDDDDPDPIRQLRVISLAEGSSQQNIGPKTRARRQWEVIPLLRSKAMTGAL</sequence>
<evidence type="ECO:0000313" key="3">
    <source>
        <dbReference type="Proteomes" id="UP000054279"/>
    </source>
</evidence>
<dbReference type="EMBL" id="KN837160">
    <property type="protein sequence ID" value="KIJ38431.1"/>
    <property type="molecule type" value="Genomic_DNA"/>
</dbReference>
<dbReference type="AlphaFoldDB" id="A0A0C9VLK5"/>
<dbReference type="InterPro" id="IPR035992">
    <property type="entry name" value="Ricin_B-like_lectins"/>
</dbReference>
<feature type="region of interest" description="Disordered" evidence="1">
    <location>
        <begin position="220"/>
        <end position="241"/>
    </location>
</feature>
<evidence type="ECO:0000256" key="1">
    <source>
        <dbReference type="SAM" id="MobiDB-lite"/>
    </source>
</evidence>
<evidence type="ECO:0000313" key="2">
    <source>
        <dbReference type="EMBL" id="KIJ38431.1"/>
    </source>
</evidence>
<dbReference type="Proteomes" id="UP000054279">
    <property type="component" value="Unassembled WGS sequence"/>
</dbReference>
<feature type="region of interest" description="Disordered" evidence="1">
    <location>
        <begin position="1"/>
        <end position="27"/>
    </location>
</feature>